<gene>
    <name evidence="3" type="ORF">TWF481_007985</name>
</gene>
<feature type="compositionally biased region" description="Low complexity" evidence="1">
    <location>
        <begin position="288"/>
        <end position="299"/>
    </location>
</feature>
<evidence type="ECO:0000313" key="4">
    <source>
        <dbReference type="Proteomes" id="UP001370758"/>
    </source>
</evidence>
<comment type="caution">
    <text evidence="3">The sequence shown here is derived from an EMBL/GenBank/DDBJ whole genome shotgun (WGS) entry which is preliminary data.</text>
</comment>
<keyword evidence="2" id="KW-0732">Signal</keyword>
<evidence type="ECO:0000313" key="3">
    <source>
        <dbReference type="EMBL" id="KAK6502947.1"/>
    </source>
</evidence>
<feature type="chain" id="PRO_5043317467" evidence="2">
    <location>
        <begin position="22"/>
        <end position="328"/>
    </location>
</feature>
<evidence type="ECO:0000256" key="2">
    <source>
        <dbReference type="SAM" id="SignalP"/>
    </source>
</evidence>
<protein>
    <submittedName>
        <fullName evidence="3">Uncharacterized protein</fullName>
    </submittedName>
</protein>
<reference evidence="3 4" key="1">
    <citation type="submission" date="2023-08" db="EMBL/GenBank/DDBJ databases">
        <authorList>
            <person name="Palmer J.M."/>
        </authorList>
    </citation>
    <scope>NUCLEOTIDE SEQUENCE [LARGE SCALE GENOMIC DNA]</scope>
    <source>
        <strain evidence="3 4">TWF481</strain>
    </source>
</reference>
<evidence type="ECO:0000256" key="1">
    <source>
        <dbReference type="SAM" id="MobiDB-lite"/>
    </source>
</evidence>
<feature type="region of interest" description="Disordered" evidence="1">
    <location>
        <begin position="273"/>
        <end position="328"/>
    </location>
</feature>
<feature type="signal peptide" evidence="2">
    <location>
        <begin position="1"/>
        <end position="21"/>
    </location>
</feature>
<sequence>MRAKILEVSLLLSCVTQAALADPDHPTTCIEVEQNFVPGQCSIKLAWVRGRAIETNGAIFYLSNLRGGIFDANKTRIADEPDYESQNCYTFLNTRADLVSRADCVFGSKFLPQKLVVSPTSDGENLELTYEGRIWDTESVDYGEYGCKFDSDWAFGPKRPEEGEDQGIFSDPPLMTGSSTVSLEVECVFPCEHFLVDVRPGKGKHRKCRSEAKPSPPAPCKPVNVPLPVPAPCAPVVVPGAPLPCIPVPCIQPEVSPMPSLVPVPNAISINIPNQTPDVKPGGPVTQPPASAAAPVAAPEKTTIETRIRSASSSDQEDQEDQGDQGDE</sequence>
<proteinExistence type="predicted"/>
<feature type="compositionally biased region" description="Acidic residues" evidence="1">
    <location>
        <begin position="315"/>
        <end position="328"/>
    </location>
</feature>
<dbReference type="Proteomes" id="UP001370758">
    <property type="component" value="Unassembled WGS sequence"/>
</dbReference>
<dbReference type="AlphaFoldDB" id="A0AAV9W5T9"/>
<organism evidence="3 4">
    <name type="scientific">Arthrobotrys musiformis</name>
    <dbReference type="NCBI Taxonomy" id="47236"/>
    <lineage>
        <taxon>Eukaryota</taxon>
        <taxon>Fungi</taxon>
        <taxon>Dikarya</taxon>
        <taxon>Ascomycota</taxon>
        <taxon>Pezizomycotina</taxon>
        <taxon>Orbiliomycetes</taxon>
        <taxon>Orbiliales</taxon>
        <taxon>Orbiliaceae</taxon>
        <taxon>Arthrobotrys</taxon>
    </lineage>
</organism>
<name>A0AAV9W5T9_9PEZI</name>
<dbReference type="EMBL" id="JAVHJL010000005">
    <property type="protein sequence ID" value="KAK6502947.1"/>
    <property type="molecule type" value="Genomic_DNA"/>
</dbReference>
<accession>A0AAV9W5T9</accession>
<keyword evidence="4" id="KW-1185">Reference proteome</keyword>